<reference evidence="2" key="1">
    <citation type="journal article" date="2019" name="Int. J. Syst. Evol. Microbiol.">
        <title>The Global Catalogue of Microorganisms (GCM) 10K type strain sequencing project: providing services to taxonomists for standard genome sequencing and annotation.</title>
        <authorList>
            <consortium name="The Broad Institute Genomics Platform"/>
            <consortium name="The Broad Institute Genome Sequencing Center for Infectious Disease"/>
            <person name="Wu L."/>
            <person name="Ma J."/>
        </authorList>
    </citation>
    <scope>NUCLEOTIDE SEQUENCE [LARGE SCALE GENOMIC DNA]</scope>
    <source>
        <strain evidence="2">KCTC 12861</strain>
    </source>
</reference>
<protein>
    <submittedName>
        <fullName evidence="1">Uncharacterized protein</fullName>
    </submittedName>
</protein>
<keyword evidence="2" id="KW-1185">Reference proteome</keyword>
<comment type="caution">
    <text evidence="1">The sequence shown here is derived from an EMBL/GenBank/DDBJ whole genome shotgun (WGS) entry which is preliminary data.</text>
</comment>
<proteinExistence type="predicted"/>
<evidence type="ECO:0000313" key="1">
    <source>
        <dbReference type="EMBL" id="GHB50321.1"/>
    </source>
</evidence>
<sequence>MLAFPNVMEENMASTDTNFPRFVEKLASDPAKTPAMTVYMGYLGPSDKEGMVRIYGSPALSQFTEVAKNAILHSEPISGAQIDGLCAYWVSKSEVVSSGRTQSSKDFIAKQQAAFLEGDISSRFAPGAAAGLGGGQQAFLTSIPCTITLTIFLSCLPIDCLPTAH</sequence>
<accession>A0ABQ3ERM9</accession>
<organism evidence="1 2">
    <name type="scientific">Pseudovibrio japonicus</name>
    <dbReference type="NCBI Taxonomy" id="366534"/>
    <lineage>
        <taxon>Bacteria</taxon>
        <taxon>Pseudomonadati</taxon>
        <taxon>Pseudomonadota</taxon>
        <taxon>Alphaproteobacteria</taxon>
        <taxon>Hyphomicrobiales</taxon>
        <taxon>Stappiaceae</taxon>
        <taxon>Pseudovibrio</taxon>
    </lineage>
</organism>
<dbReference type="Proteomes" id="UP000637980">
    <property type="component" value="Unassembled WGS sequence"/>
</dbReference>
<dbReference type="EMBL" id="BMXE01000013">
    <property type="protein sequence ID" value="GHB50321.1"/>
    <property type="molecule type" value="Genomic_DNA"/>
</dbReference>
<name>A0ABQ3ERM9_9HYPH</name>
<evidence type="ECO:0000313" key="2">
    <source>
        <dbReference type="Proteomes" id="UP000637980"/>
    </source>
</evidence>
<gene>
    <name evidence="1" type="ORF">GCM10007094_44490</name>
</gene>